<keyword evidence="5 7" id="KW-0413">Isomerase</keyword>
<comment type="pathway">
    <text evidence="7">Cell wall biogenesis; peptidoglycan biosynthesis.</text>
</comment>
<evidence type="ECO:0000313" key="9">
    <source>
        <dbReference type="Proteomes" id="UP001369082"/>
    </source>
</evidence>
<comment type="function">
    <text evidence="7">Provides the (R)-glutamate required for cell wall biosynthesis.</text>
</comment>
<keyword evidence="9" id="KW-1185">Reference proteome</keyword>
<feature type="active site" description="Proton donor/acceptor" evidence="7">
    <location>
        <position position="187"/>
    </location>
</feature>
<keyword evidence="3 7" id="KW-0133">Cell shape</keyword>
<dbReference type="PANTHER" id="PTHR21198">
    <property type="entry name" value="GLUTAMATE RACEMASE"/>
    <property type="match status" value="1"/>
</dbReference>
<dbReference type="Proteomes" id="UP001369082">
    <property type="component" value="Unassembled WGS sequence"/>
</dbReference>
<dbReference type="EC" id="5.1.1.3" evidence="2 7"/>
<dbReference type="InterPro" id="IPR015942">
    <property type="entry name" value="Asp/Glu/hydantoin_racemase"/>
</dbReference>
<feature type="binding site" evidence="7">
    <location>
        <begin position="10"/>
        <end position="11"/>
    </location>
    <ligand>
        <name>substrate</name>
    </ligand>
</feature>
<dbReference type="EMBL" id="JBAKAZ010000029">
    <property type="protein sequence ID" value="MEL0629727.1"/>
    <property type="molecule type" value="Genomic_DNA"/>
</dbReference>
<dbReference type="SUPFAM" id="SSF53681">
    <property type="entry name" value="Aspartate/glutamate racemase"/>
    <property type="match status" value="2"/>
</dbReference>
<evidence type="ECO:0000256" key="2">
    <source>
        <dbReference type="ARBA" id="ARBA00013090"/>
    </source>
</evidence>
<dbReference type="NCBIfam" id="TIGR00067">
    <property type="entry name" value="glut_race"/>
    <property type="match status" value="1"/>
</dbReference>
<dbReference type="HAMAP" id="MF_00258">
    <property type="entry name" value="Glu_racemase"/>
    <property type="match status" value="1"/>
</dbReference>
<accession>A0ABU9GQX6</accession>
<feature type="binding site" evidence="7">
    <location>
        <begin position="75"/>
        <end position="76"/>
    </location>
    <ligand>
        <name>substrate</name>
    </ligand>
</feature>
<dbReference type="InterPro" id="IPR018187">
    <property type="entry name" value="Asp/Glu_racemase_AS_1"/>
</dbReference>
<feature type="active site" description="Proton donor/acceptor" evidence="7">
    <location>
        <position position="74"/>
    </location>
</feature>
<keyword evidence="6 7" id="KW-0961">Cell wall biogenesis/degradation</keyword>
<dbReference type="GO" id="GO:0008881">
    <property type="term" value="F:glutamate racemase activity"/>
    <property type="evidence" value="ECO:0007669"/>
    <property type="project" value="UniProtKB-EC"/>
</dbReference>
<evidence type="ECO:0000256" key="5">
    <source>
        <dbReference type="ARBA" id="ARBA00023235"/>
    </source>
</evidence>
<dbReference type="RefSeq" id="WP_341597860.1">
    <property type="nucleotide sequence ID" value="NZ_JBAKAZ010000029.1"/>
</dbReference>
<evidence type="ECO:0000256" key="4">
    <source>
        <dbReference type="ARBA" id="ARBA00022984"/>
    </source>
</evidence>
<evidence type="ECO:0000313" key="8">
    <source>
        <dbReference type="EMBL" id="MEL0629727.1"/>
    </source>
</evidence>
<feature type="binding site" evidence="7">
    <location>
        <begin position="188"/>
        <end position="189"/>
    </location>
    <ligand>
        <name>substrate</name>
    </ligand>
</feature>
<feature type="binding site" evidence="7">
    <location>
        <begin position="42"/>
        <end position="43"/>
    </location>
    <ligand>
        <name>substrate</name>
    </ligand>
</feature>
<dbReference type="InterPro" id="IPR001920">
    <property type="entry name" value="Asp/Glu_race"/>
</dbReference>
<sequence>MSVKRVLIFDSGVGGLSVYEQIIKINPSIKCNYLFDNAYFPYGELARETLVNRTIQLLSDFMQQYPADLVVIACNSASTIALNELRLHFSIPIVGVVPAIKPATQVTCNNVIGLLATPGTIEREYTSRLIEQFASDKTVLRIGSTRLVQLAEDKLIAKPVSKEDLKAILKPWLAGGDIIPDTLVLGCTHFPLLKQEIAECFDKPIKLVDSGKAIATRVKQLLADDNSGEALPKEEHRAFYTQRFSEDQVLIKLTKSFAGYGLVALNYYSLKAN</sequence>
<dbReference type="Pfam" id="PF01177">
    <property type="entry name" value="Asp_Glu_race"/>
    <property type="match status" value="1"/>
</dbReference>
<proteinExistence type="inferred from homology"/>
<comment type="similarity">
    <text evidence="7">Belongs to the aspartate/glutamate racemases family.</text>
</comment>
<evidence type="ECO:0000256" key="7">
    <source>
        <dbReference type="HAMAP-Rule" id="MF_00258"/>
    </source>
</evidence>
<keyword evidence="4 7" id="KW-0573">Peptidoglycan synthesis</keyword>
<evidence type="ECO:0000256" key="3">
    <source>
        <dbReference type="ARBA" id="ARBA00022960"/>
    </source>
</evidence>
<dbReference type="PANTHER" id="PTHR21198:SF2">
    <property type="entry name" value="GLUTAMATE RACEMASE"/>
    <property type="match status" value="1"/>
</dbReference>
<reference evidence="8 9" key="1">
    <citation type="submission" date="2024-02" db="EMBL/GenBank/DDBJ databases">
        <title>Bacteria isolated from the canopy kelp, Nereocystis luetkeana.</title>
        <authorList>
            <person name="Pfister C.A."/>
            <person name="Younker I.T."/>
            <person name="Light S.H."/>
        </authorList>
    </citation>
    <scope>NUCLEOTIDE SEQUENCE [LARGE SCALE GENOMIC DNA]</scope>
    <source>
        <strain evidence="8 9">TI.1.05</strain>
    </source>
</reference>
<evidence type="ECO:0000256" key="6">
    <source>
        <dbReference type="ARBA" id="ARBA00023316"/>
    </source>
</evidence>
<dbReference type="PROSITE" id="PS00923">
    <property type="entry name" value="ASP_GLU_RACEMASE_1"/>
    <property type="match status" value="1"/>
</dbReference>
<gene>
    <name evidence="7 8" type="primary">murI</name>
    <name evidence="8" type="ORF">V6256_08905</name>
</gene>
<name>A0ABU9GQX6_9GAMM</name>
<comment type="caution">
    <text evidence="8">The sequence shown here is derived from an EMBL/GenBank/DDBJ whole genome shotgun (WGS) entry which is preliminary data.</text>
</comment>
<dbReference type="InterPro" id="IPR033134">
    <property type="entry name" value="Asp/Glu_racemase_AS_2"/>
</dbReference>
<dbReference type="Gene3D" id="3.40.50.1860">
    <property type="match status" value="2"/>
</dbReference>
<comment type="catalytic activity">
    <reaction evidence="1 7">
        <text>L-glutamate = D-glutamate</text>
        <dbReference type="Rhea" id="RHEA:12813"/>
        <dbReference type="ChEBI" id="CHEBI:29985"/>
        <dbReference type="ChEBI" id="CHEBI:29986"/>
        <dbReference type="EC" id="5.1.1.3"/>
    </reaction>
</comment>
<dbReference type="PROSITE" id="PS00924">
    <property type="entry name" value="ASP_GLU_RACEMASE_2"/>
    <property type="match status" value="1"/>
</dbReference>
<dbReference type="InterPro" id="IPR004391">
    <property type="entry name" value="Glu_race"/>
</dbReference>
<organism evidence="8 9">
    <name type="scientific">Psychromonas aquatilis</name>
    <dbReference type="NCBI Taxonomy" id="2005072"/>
    <lineage>
        <taxon>Bacteria</taxon>
        <taxon>Pseudomonadati</taxon>
        <taxon>Pseudomonadota</taxon>
        <taxon>Gammaproteobacteria</taxon>
        <taxon>Alteromonadales</taxon>
        <taxon>Psychromonadaceae</taxon>
        <taxon>Psychromonas</taxon>
    </lineage>
</organism>
<evidence type="ECO:0000256" key="1">
    <source>
        <dbReference type="ARBA" id="ARBA00001602"/>
    </source>
</evidence>
<protein>
    <recommendedName>
        <fullName evidence="2 7">Glutamate racemase</fullName>
        <ecNumber evidence="2 7">5.1.1.3</ecNumber>
    </recommendedName>
</protein>